<dbReference type="EMBL" id="CAFBNV010000035">
    <property type="protein sequence ID" value="CAB4964403.1"/>
    <property type="molecule type" value="Genomic_DNA"/>
</dbReference>
<dbReference type="AlphaFoldDB" id="A0A6J6CSI7"/>
<gene>
    <name evidence="1" type="ORF">UFOPK1508_00624</name>
    <name evidence="2" type="ORF">UFOPK3883_00579</name>
</gene>
<evidence type="ECO:0000313" key="2">
    <source>
        <dbReference type="EMBL" id="CAB4964403.1"/>
    </source>
</evidence>
<dbReference type="EMBL" id="CAEZSW010000072">
    <property type="protein sequence ID" value="CAB4554144.1"/>
    <property type="molecule type" value="Genomic_DNA"/>
</dbReference>
<reference evidence="1" key="1">
    <citation type="submission" date="2020-05" db="EMBL/GenBank/DDBJ databases">
        <authorList>
            <person name="Chiriac C."/>
            <person name="Salcher M."/>
            <person name="Ghai R."/>
            <person name="Kavagutti S V."/>
        </authorList>
    </citation>
    <scope>NUCLEOTIDE SEQUENCE</scope>
</reference>
<name>A0A6J6CSI7_9ZZZZ</name>
<protein>
    <submittedName>
        <fullName evidence="1">Unannotated protein</fullName>
    </submittedName>
</protein>
<organism evidence="1">
    <name type="scientific">freshwater metagenome</name>
    <dbReference type="NCBI Taxonomy" id="449393"/>
    <lineage>
        <taxon>unclassified sequences</taxon>
        <taxon>metagenomes</taxon>
        <taxon>ecological metagenomes</taxon>
    </lineage>
</organism>
<proteinExistence type="predicted"/>
<accession>A0A6J6CSI7</accession>
<sequence length="220" mass="21255">MPPNGAPDGEVDGVRYGDEELAGLFVGAPEPVRGLLCAGRAANPGRTDPGRAPDIGGRCPGFNLSPPLPLSPGLIGLAGGLGPAPELNGLLPALGGRGKAFGDVGVVGVVENGLLPIRCAAAGGVTGRAAGVVGVASSIICCNSGGKSSTLTVCLAAAFLAGAFFAFGATSAGTKSGNLSINLRTTGASTVDEALRTNSPTSCSLASSSLLSSPNSLANS</sequence>
<evidence type="ECO:0000313" key="1">
    <source>
        <dbReference type="EMBL" id="CAB4554144.1"/>
    </source>
</evidence>